<dbReference type="InterPro" id="IPR036188">
    <property type="entry name" value="FAD/NAD-bd_sf"/>
</dbReference>
<sequence>MLIHHFPIVGLFSGNGPSGICLSYLLSGYKPYLDTTTVHPNPILYRKLQETKHLPVTEQDLEYLSEGLEGRSRNPVAVLFDTLLHPNADFGYELPPVLQWRRDKQQHIPHLVLGRATPGGAWHAMEGSMLTISLGIWMELPGVNYRDLASGKRRDVTSDRATPEEISSYYRNYVKLKGLQKNFGEIRGYQQVQNDTHVPFSLFAENVVLATGASDCPIRLNVEGEDLPFVFHSISDLGLALSRRKLDMNSDPVLIVGAGLSAADAVLCACNSNIRVLHVFRKRIDDPDLIFKQLPKTLYPEYHKVYNMMCSYTYKNAAPSSAPDRPQAVSIASSVCAKMCPKPQLASVSMVGNANVSLFPDYTSFPEHCVVSFQSDMKCLLQGKNSLKAFKISMVLVLIGTNPNLFFLKGQGQYLGQDPSKPISCKQNPIDIHPYTFECTKEPGLFAMGPLVGDNFVRFLKGGALGIATCLLKRLKKKGKLIDSFEESCLTS</sequence>
<dbReference type="SUPFAM" id="SSF51905">
    <property type="entry name" value="FAD/NAD(P)-binding domain"/>
    <property type="match status" value="1"/>
</dbReference>
<dbReference type="GO" id="GO:0030308">
    <property type="term" value="P:negative regulation of cell growth"/>
    <property type="evidence" value="ECO:0007669"/>
    <property type="project" value="TreeGrafter"/>
</dbReference>
<dbReference type="InParanoid" id="A0A665UYM4"/>
<dbReference type="Ensembl" id="ENSENLT00000025336.1">
    <property type="protein sequence ID" value="ENSENLP00000024541.1"/>
    <property type="gene ID" value="ENSENLG00000011069.1"/>
</dbReference>
<protein>
    <submittedName>
        <fullName evidence="1">Oxidative stress induced growth inhibitor family member 2</fullName>
    </submittedName>
</protein>
<keyword evidence="2" id="KW-1185">Reference proteome</keyword>
<reference evidence="1" key="2">
    <citation type="submission" date="2025-08" db="UniProtKB">
        <authorList>
            <consortium name="Ensembl"/>
        </authorList>
    </citation>
    <scope>IDENTIFICATION</scope>
</reference>
<accession>A0A665UYM4</accession>
<reference evidence="1" key="1">
    <citation type="submission" date="2021-04" db="EMBL/GenBank/DDBJ databases">
        <authorList>
            <consortium name="Wellcome Sanger Institute Data Sharing"/>
        </authorList>
    </citation>
    <scope>NUCLEOTIDE SEQUENCE [LARGE SCALE GENOMIC DNA]</scope>
</reference>
<organism evidence="1 2">
    <name type="scientific">Echeneis naucrates</name>
    <name type="common">Live sharksucker</name>
    <dbReference type="NCBI Taxonomy" id="173247"/>
    <lineage>
        <taxon>Eukaryota</taxon>
        <taxon>Metazoa</taxon>
        <taxon>Chordata</taxon>
        <taxon>Craniata</taxon>
        <taxon>Vertebrata</taxon>
        <taxon>Euteleostomi</taxon>
        <taxon>Actinopterygii</taxon>
        <taxon>Neopterygii</taxon>
        <taxon>Teleostei</taxon>
        <taxon>Neoteleostei</taxon>
        <taxon>Acanthomorphata</taxon>
        <taxon>Carangaria</taxon>
        <taxon>Carangiformes</taxon>
        <taxon>Echeneidae</taxon>
        <taxon>Echeneis</taxon>
    </lineage>
</organism>
<dbReference type="Proteomes" id="UP000472264">
    <property type="component" value="Chromosome 6"/>
</dbReference>
<name>A0A665UYM4_ECHNA</name>
<dbReference type="PANTHER" id="PTHR15192">
    <property type="entry name" value="PROTEIN CBG05349"/>
    <property type="match status" value="1"/>
</dbReference>
<evidence type="ECO:0000313" key="2">
    <source>
        <dbReference type="Proteomes" id="UP000472264"/>
    </source>
</evidence>
<dbReference type="GO" id="GO:0008083">
    <property type="term" value="F:growth factor activity"/>
    <property type="evidence" value="ECO:0007669"/>
    <property type="project" value="TreeGrafter"/>
</dbReference>
<dbReference type="OMA" id="CKHINLT"/>
<proteinExistence type="predicted"/>
<dbReference type="Gene3D" id="3.50.50.60">
    <property type="entry name" value="FAD/NAD(P)-binding domain"/>
    <property type="match status" value="1"/>
</dbReference>
<dbReference type="InterPro" id="IPR029731">
    <property type="entry name" value="OSGIN1/2"/>
</dbReference>
<gene>
    <name evidence="1" type="primary">osgin2</name>
</gene>
<dbReference type="Pfam" id="PF13738">
    <property type="entry name" value="Pyr_redox_3"/>
    <property type="match status" value="1"/>
</dbReference>
<reference evidence="1" key="3">
    <citation type="submission" date="2025-09" db="UniProtKB">
        <authorList>
            <consortium name="Ensembl"/>
        </authorList>
    </citation>
    <scope>IDENTIFICATION</scope>
</reference>
<evidence type="ECO:0000313" key="1">
    <source>
        <dbReference type="Ensembl" id="ENSENLP00000024541.1"/>
    </source>
</evidence>
<dbReference type="AlphaFoldDB" id="A0A665UYM4"/>
<dbReference type="PANTHER" id="PTHR15192:SF4">
    <property type="entry name" value="OXIDATIVE STRESS-INDUCED GROWTH INHIBITOR 2"/>
    <property type="match status" value="1"/>
</dbReference>